<feature type="region of interest" description="Disordered" evidence="13">
    <location>
        <begin position="1"/>
        <end position="26"/>
    </location>
</feature>
<dbReference type="EC" id="3.4.11.2" evidence="4 12"/>
<dbReference type="InterPro" id="IPR012779">
    <property type="entry name" value="Peptidase_M1_pepN"/>
</dbReference>
<evidence type="ECO:0000256" key="11">
    <source>
        <dbReference type="ARBA" id="ARBA00023049"/>
    </source>
</evidence>
<dbReference type="SUPFAM" id="SSF55486">
    <property type="entry name" value="Metalloproteases ('zincins'), catalytic domain"/>
    <property type="match status" value="1"/>
</dbReference>
<dbReference type="InterPro" id="IPR045357">
    <property type="entry name" value="Aminopeptidase_N-like_N"/>
</dbReference>
<evidence type="ECO:0000259" key="15">
    <source>
        <dbReference type="Pfam" id="PF11940"/>
    </source>
</evidence>
<evidence type="ECO:0000256" key="6">
    <source>
        <dbReference type="ARBA" id="ARBA00022438"/>
    </source>
</evidence>
<dbReference type="PANTHER" id="PTHR46322:SF1">
    <property type="entry name" value="PUROMYCIN-SENSITIVE AMINOPEPTIDASE"/>
    <property type="match status" value="1"/>
</dbReference>
<evidence type="ECO:0000256" key="1">
    <source>
        <dbReference type="ARBA" id="ARBA00000098"/>
    </source>
</evidence>
<evidence type="ECO:0000256" key="8">
    <source>
        <dbReference type="ARBA" id="ARBA00022723"/>
    </source>
</evidence>
<feature type="domain" description="Peptidase M1 membrane alanine aminopeptidase" evidence="14">
    <location>
        <begin position="261"/>
        <end position="474"/>
    </location>
</feature>
<feature type="domain" description="Aminopeptidase N-like N-terminal" evidence="17">
    <location>
        <begin position="125"/>
        <end position="221"/>
    </location>
</feature>
<dbReference type="InterPro" id="IPR038438">
    <property type="entry name" value="PepN_Ig-like_sf"/>
</dbReference>
<dbReference type="CDD" id="cd09600">
    <property type="entry name" value="M1_APN"/>
    <property type="match status" value="1"/>
</dbReference>
<evidence type="ECO:0000256" key="3">
    <source>
        <dbReference type="ARBA" id="ARBA00010136"/>
    </source>
</evidence>
<feature type="compositionally biased region" description="Low complexity" evidence="13">
    <location>
        <begin position="1"/>
        <end position="22"/>
    </location>
</feature>
<dbReference type="GO" id="GO:0004177">
    <property type="term" value="F:aminopeptidase activity"/>
    <property type="evidence" value="ECO:0007669"/>
    <property type="project" value="UniProtKB-KW"/>
</dbReference>
<dbReference type="PANTHER" id="PTHR46322">
    <property type="entry name" value="PUROMYCIN-SENSITIVE AMINOPEPTIDASE"/>
    <property type="match status" value="1"/>
</dbReference>
<dbReference type="RefSeq" id="WP_167681987.1">
    <property type="nucleotide sequence ID" value="NZ_JAATWB010000006.1"/>
</dbReference>
<proteinExistence type="inferred from homology"/>
<dbReference type="Gene3D" id="1.10.390.10">
    <property type="entry name" value="Neutral Protease Domain 2"/>
    <property type="match status" value="1"/>
</dbReference>
<dbReference type="Pfam" id="PF17900">
    <property type="entry name" value="Peptidase_M1_N"/>
    <property type="match status" value="1"/>
</dbReference>
<evidence type="ECO:0000259" key="16">
    <source>
        <dbReference type="Pfam" id="PF17432"/>
    </source>
</evidence>
<evidence type="ECO:0000256" key="4">
    <source>
        <dbReference type="ARBA" id="ARBA00012564"/>
    </source>
</evidence>
<evidence type="ECO:0000259" key="17">
    <source>
        <dbReference type="Pfam" id="PF17900"/>
    </source>
</evidence>
<comment type="caution">
    <text evidence="18">The sequence shown here is derived from an EMBL/GenBank/DDBJ whole genome shotgun (WGS) entry which is preliminary data.</text>
</comment>
<dbReference type="InterPro" id="IPR042097">
    <property type="entry name" value="Aminopeptidase_N-like_N_sf"/>
</dbReference>
<keyword evidence="10" id="KW-0862">Zinc</keyword>
<dbReference type="SUPFAM" id="SSF63737">
    <property type="entry name" value="Leukotriene A4 hydrolase N-terminal domain"/>
    <property type="match status" value="1"/>
</dbReference>
<keyword evidence="19" id="KW-1185">Reference proteome</keyword>
<evidence type="ECO:0000256" key="10">
    <source>
        <dbReference type="ARBA" id="ARBA00022833"/>
    </source>
</evidence>
<evidence type="ECO:0000256" key="7">
    <source>
        <dbReference type="ARBA" id="ARBA00022670"/>
    </source>
</evidence>
<keyword evidence="8" id="KW-0479">Metal-binding</keyword>
<gene>
    <name evidence="18" type="primary">pepN</name>
    <name evidence="18" type="ORF">HCX48_09605</name>
</gene>
<dbReference type="InterPro" id="IPR001930">
    <property type="entry name" value="Peptidase_M1"/>
</dbReference>
<feature type="domain" description="Peptidase M1 alanyl aminopeptidase Ig-like fold" evidence="15">
    <location>
        <begin position="479"/>
        <end position="594"/>
    </location>
</feature>
<dbReference type="InterPro" id="IPR027268">
    <property type="entry name" value="Peptidase_M4/M1_CTD_sf"/>
</dbReference>
<keyword evidence="7" id="KW-0645">Protease</keyword>
<dbReference type="InterPro" id="IPR024601">
    <property type="entry name" value="Peptidase_M1_pepN_C"/>
</dbReference>
<dbReference type="Pfam" id="PF01433">
    <property type="entry name" value="Peptidase_M1"/>
    <property type="match status" value="1"/>
</dbReference>
<name>A0ABX0WLL1_9RHOO</name>
<dbReference type="Proteomes" id="UP000720344">
    <property type="component" value="Unassembled WGS sequence"/>
</dbReference>
<dbReference type="Gene3D" id="1.25.50.10">
    <property type="entry name" value="Peptidase M1, alanyl aminopeptidase, C-terminal domain"/>
    <property type="match status" value="1"/>
</dbReference>
<comment type="similarity">
    <text evidence="3">Belongs to the peptidase M1 family.</text>
</comment>
<evidence type="ECO:0000259" key="14">
    <source>
        <dbReference type="Pfam" id="PF01433"/>
    </source>
</evidence>
<comment type="cofactor">
    <cofactor evidence="2">
        <name>Zn(2+)</name>
        <dbReference type="ChEBI" id="CHEBI:29105"/>
    </cofactor>
</comment>
<dbReference type="EMBL" id="JAATWB010000006">
    <property type="protein sequence ID" value="NJA89475.1"/>
    <property type="molecule type" value="Genomic_DNA"/>
</dbReference>
<sequence>MTTPTTTTATTTATAPAGAASPQTPPASAPLIRLCDYAPPAFLVDRVDLEIDFAEQGAIVSATLALRRNPQSSDTSAPLLLDGAELETLSLALDGVELPPARHRLTADSLTITDLPDACTLTTRVRIQPDSNTHLSGLYRSADGYFTQCEAQGFRRITWFPDRPDVMARFTVTLHAERERLPVLLANGNPVGSGDEAPAMPGGAARHWARWQDPFPKPSYLFAVVAARLDVLRDEFLTASGRRVQLAIYVEPGKLDQCGHAMAALKQAMRWDEQRFGLECDLDHYMIVAVGDFNMGAMENKGLNIFNTKYVLARPDLATDHDYEGIDRVVAHEYFHNWTGNRVTCRDWFQLSLKEGLTVFRDQEFGADVHQPSVARIREVRTLRAAQFPEDAGPMRHPVRPSAYVEINNFYTATVYEKGAEVVRMIHTLLGEDAFRAGMDLYFARHDGQAVTCEDFVSAMADASNVDLAQFMRWYERAGTPRLVARGQHDPVTQRYTLTLTQLPPAPVAGEAESSTAAAADAPTPLHIPVTLGLLGADGADLPLRLAGEDAGASAPTTRTLSLTATTQKFVFEGITATPAPSLLRNFSAPVRLDLPASDDELALRMAHDSDAFNRWEAGQQLASRLILGAAARLSALPANADESVAAREVAANEWPESFANAAARILDAVIDGTSADPAFAAEALALPSEATLAEEMTVVDPDALFAARMGLRRFLGTRLSERLHTLYDALAPSGSYLPTSADAGRRALRHLCLDLIAAADAEAGCALAARQFAAADNMSDQYAALVLLAHHGGAAAEQALADFHARWRHEALALDKWLLAQATSRRPDTLAVVRRLLAHADFDLRNPNKVYALLRGFGANHVRFHAADGAGYRFLAEQTLALDAINPQVAARLARCFDRWRRFDAGRQAQARAALERLAAHAGLSRDVAEIVSRALG</sequence>
<dbReference type="PRINTS" id="PR00756">
    <property type="entry name" value="ALADIPTASE"/>
</dbReference>
<comment type="catalytic activity">
    <reaction evidence="1">
        <text>Release of an N-terminal amino acid, Xaa-|-Yaa- from a peptide, amide or arylamide. Xaa is preferably Ala, but may be most amino acids including Pro (slow action). When a terminal hydrophobic residue is followed by a prolyl residue, the two may be released as an intact Xaa-Pro dipeptide.</text>
        <dbReference type="EC" id="3.4.11.2"/>
    </reaction>
</comment>
<keyword evidence="6 18" id="KW-0031">Aminopeptidase</keyword>
<evidence type="ECO:0000256" key="12">
    <source>
        <dbReference type="NCBIfam" id="TIGR02414"/>
    </source>
</evidence>
<dbReference type="Gene3D" id="3.30.2010.30">
    <property type="match status" value="1"/>
</dbReference>
<keyword evidence="9 18" id="KW-0378">Hydrolase</keyword>
<dbReference type="InterPro" id="IPR035414">
    <property type="entry name" value="Peptidase_M1_pepN_Ig-like"/>
</dbReference>
<dbReference type="Gene3D" id="2.60.40.1840">
    <property type="match status" value="1"/>
</dbReference>
<reference evidence="19" key="1">
    <citation type="submission" date="2020-03" db="EMBL/GenBank/DDBJ databases">
        <title>Whole-genome sequence of the purple nonsulfur bacterium Rhodocyclus tenuis DSM112.</title>
        <authorList>
            <person name="Kyndt J.A."/>
            <person name="Meyer T.E."/>
        </authorList>
    </citation>
    <scope>NUCLEOTIDE SEQUENCE [LARGE SCALE GENOMIC DNA]</scope>
    <source>
        <strain evidence="19">DSM 112</strain>
    </source>
</reference>
<evidence type="ECO:0000256" key="13">
    <source>
        <dbReference type="SAM" id="MobiDB-lite"/>
    </source>
</evidence>
<evidence type="ECO:0000256" key="5">
    <source>
        <dbReference type="ARBA" id="ARBA00015611"/>
    </source>
</evidence>
<keyword evidence="11" id="KW-0482">Metalloprotease</keyword>
<organism evidence="18 19">
    <name type="scientific">Rhodocyclus gracilis</name>
    <dbReference type="NCBI Taxonomy" id="2929842"/>
    <lineage>
        <taxon>Bacteria</taxon>
        <taxon>Pseudomonadati</taxon>
        <taxon>Pseudomonadota</taxon>
        <taxon>Betaproteobacteria</taxon>
        <taxon>Rhodocyclales</taxon>
        <taxon>Rhodocyclaceae</taxon>
        <taxon>Rhodocyclus</taxon>
    </lineage>
</organism>
<dbReference type="Pfam" id="PF17432">
    <property type="entry name" value="DUF3458_C"/>
    <property type="match status" value="1"/>
</dbReference>
<evidence type="ECO:0000256" key="2">
    <source>
        <dbReference type="ARBA" id="ARBA00001947"/>
    </source>
</evidence>
<dbReference type="InterPro" id="IPR037144">
    <property type="entry name" value="Peptidase_M1_pepN_C_sf"/>
</dbReference>
<dbReference type="Gene3D" id="2.60.40.1730">
    <property type="entry name" value="tricorn interacting facor f3 domain"/>
    <property type="match status" value="1"/>
</dbReference>
<protein>
    <recommendedName>
        <fullName evidence="5 12">Aminopeptidase N</fullName>
        <ecNumber evidence="4 12">3.4.11.2</ecNumber>
    </recommendedName>
</protein>
<dbReference type="NCBIfam" id="TIGR02414">
    <property type="entry name" value="pepN_proteo"/>
    <property type="match status" value="1"/>
</dbReference>
<feature type="domain" description="Peptidase M1 alanyl aminopeptidase C-terminal" evidence="16">
    <location>
        <begin position="599"/>
        <end position="937"/>
    </location>
</feature>
<evidence type="ECO:0000256" key="9">
    <source>
        <dbReference type="ARBA" id="ARBA00022801"/>
    </source>
</evidence>
<accession>A0ABX0WLL1</accession>
<dbReference type="Pfam" id="PF11940">
    <property type="entry name" value="DUF3458"/>
    <property type="match status" value="1"/>
</dbReference>
<dbReference type="InterPro" id="IPR014782">
    <property type="entry name" value="Peptidase_M1_dom"/>
</dbReference>
<evidence type="ECO:0000313" key="18">
    <source>
        <dbReference type="EMBL" id="NJA89475.1"/>
    </source>
</evidence>
<evidence type="ECO:0000313" key="19">
    <source>
        <dbReference type="Proteomes" id="UP000720344"/>
    </source>
</evidence>